<evidence type="ECO:0000256" key="3">
    <source>
        <dbReference type="ARBA" id="ARBA00022448"/>
    </source>
</evidence>
<dbReference type="SUPFAM" id="SSF81345">
    <property type="entry name" value="ABC transporter involved in vitamin B12 uptake, BtuC"/>
    <property type="match status" value="1"/>
</dbReference>
<evidence type="ECO:0000256" key="6">
    <source>
        <dbReference type="ARBA" id="ARBA00022989"/>
    </source>
</evidence>
<feature type="transmembrane region" description="Helical" evidence="8">
    <location>
        <begin position="295"/>
        <end position="314"/>
    </location>
</feature>
<evidence type="ECO:0000256" key="5">
    <source>
        <dbReference type="ARBA" id="ARBA00022692"/>
    </source>
</evidence>
<feature type="transmembrane region" description="Helical" evidence="8">
    <location>
        <begin position="326"/>
        <end position="345"/>
    </location>
</feature>
<feature type="transmembrane region" description="Helical" evidence="8">
    <location>
        <begin position="102"/>
        <end position="121"/>
    </location>
</feature>
<feature type="transmembrane region" description="Helical" evidence="8">
    <location>
        <begin position="207"/>
        <end position="226"/>
    </location>
</feature>
<name>A0ABQ6PM70_9BACT</name>
<dbReference type="EMBL" id="BTPD01000004">
    <property type="protein sequence ID" value="GMQ28863.1"/>
    <property type="molecule type" value="Genomic_DNA"/>
</dbReference>
<accession>A0ABQ6PM70</accession>
<evidence type="ECO:0000256" key="8">
    <source>
        <dbReference type="SAM" id="Phobius"/>
    </source>
</evidence>
<evidence type="ECO:0000313" key="9">
    <source>
        <dbReference type="EMBL" id="GMQ28863.1"/>
    </source>
</evidence>
<gene>
    <name evidence="9" type="ORF">Aconfl_15060</name>
</gene>
<evidence type="ECO:0000256" key="1">
    <source>
        <dbReference type="ARBA" id="ARBA00004651"/>
    </source>
</evidence>
<dbReference type="RefSeq" id="WP_338223602.1">
    <property type="nucleotide sequence ID" value="NZ_BTPD01000004.1"/>
</dbReference>
<organism evidence="9 10">
    <name type="scientific">Algoriphagus confluentis</name>
    <dbReference type="NCBI Taxonomy" id="1697556"/>
    <lineage>
        <taxon>Bacteria</taxon>
        <taxon>Pseudomonadati</taxon>
        <taxon>Bacteroidota</taxon>
        <taxon>Cytophagia</taxon>
        <taxon>Cytophagales</taxon>
        <taxon>Cyclobacteriaceae</taxon>
        <taxon>Algoriphagus</taxon>
    </lineage>
</organism>
<keyword evidence="5 8" id="KW-0812">Transmembrane</keyword>
<keyword evidence="4" id="KW-1003">Cell membrane</keyword>
<proteinExistence type="inferred from homology"/>
<dbReference type="Pfam" id="PF01032">
    <property type="entry name" value="FecCD"/>
    <property type="match status" value="1"/>
</dbReference>
<keyword evidence="3" id="KW-0813">Transport</keyword>
<dbReference type="InterPro" id="IPR037294">
    <property type="entry name" value="ABC_BtuC-like"/>
</dbReference>
<comment type="subcellular location">
    <subcellularLocation>
        <location evidence="1">Cell membrane</location>
        <topology evidence="1">Multi-pass membrane protein</topology>
    </subcellularLocation>
</comment>
<evidence type="ECO:0000256" key="2">
    <source>
        <dbReference type="ARBA" id="ARBA00007935"/>
    </source>
</evidence>
<feature type="transmembrane region" description="Helical" evidence="8">
    <location>
        <begin position="165"/>
        <end position="187"/>
    </location>
</feature>
<feature type="transmembrane region" description="Helical" evidence="8">
    <location>
        <begin position="21"/>
        <end position="50"/>
    </location>
</feature>
<protein>
    <submittedName>
        <fullName evidence="9">Iron ABC transporter permease</fullName>
    </submittedName>
</protein>
<dbReference type="CDD" id="cd06550">
    <property type="entry name" value="TM_ABC_iron-siderophores_like"/>
    <property type="match status" value="1"/>
</dbReference>
<feature type="transmembrane region" description="Helical" evidence="8">
    <location>
        <begin position="127"/>
        <end position="153"/>
    </location>
</feature>
<comment type="similarity">
    <text evidence="2">Belongs to the binding-protein-dependent transport system permease family. FecCD subfamily.</text>
</comment>
<evidence type="ECO:0000256" key="4">
    <source>
        <dbReference type="ARBA" id="ARBA00022475"/>
    </source>
</evidence>
<evidence type="ECO:0000313" key="10">
    <source>
        <dbReference type="Proteomes" id="UP001338309"/>
    </source>
</evidence>
<sequence>MNNLTLSYTKSRVNSLLLGGMLVFLVVLGLFSLSQGAFSISFAQVVSILFPFDWVEYESRQVNVLYSIRLPRILMATLIGGGLGIAGASLQGLFRNPLVEPGLIGVSSGSALFAVIFLVFIPGIAQSFAWITLVGLPLFAFLGGLIHVLAVYFLGGRGKTDTATLILAGVAINALAGALIGLTLFYADDAALRSFTFWSLGDLGGASWAKVPLAAGLILLPSLLLIGESKNLNALSLGEQEAFHMGVNVKQTKIKLLLLTALIVGVGVAFTGMIGFVGLIVPHLIRISFGADHRLVLPASFLLGAILLNVADLIGRTWVAPAELPIGVITALLGAPFFIALIFQLHKSRS</sequence>
<comment type="caution">
    <text evidence="9">The sequence shown here is derived from an EMBL/GenBank/DDBJ whole genome shotgun (WGS) entry which is preliminary data.</text>
</comment>
<keyword evidence="7 8" id="KW-0472">Membrane</keyword>
<dbReference type="PANTHER" id="PTHR30472:SF25">
    <property type="entry name" value="ABC TRANSPORTER PERMEASE PROTEIN MJ0876-RELATED"/>
    <property type="match status" value="1"/>
</dbReference>
<dbReference type="InterPro" id="IPR000522">
    <property type="entry name" value="ABC_transptr_permease_BtuC"/>
</dbReference>
<keyword evidence="10" id="KW-1185">Reference proteome</keyword>
<dbReference type="Gene3D" id="1.10.3470.10">
    <property type="entry name" value="ABC transporter involved in vitamin B12 uptake, BtuC"/>
    <property type="match status" value="1"/>
</dbReference>
<dbReference type="Proteomes" id="UP001338309">
    <property type="component" value="Unassembled WGS sequence"/>
</dbReference>
<evidence type="ECO:0000256" key="7">
    <source>
        <dbReference type="ARBA" id="ARBA00023136"/>
    </source>
</evidence>
<feature type="transmembrane region" description="Helical" evidence="8">
    <location>
        <begin position="70"/>
        <end position="90"/>
    </location>
</feature>
<keyword evidence="6 8" id="KW-1133">Transmembrane helix</keyword>
<reference evidence="9 10" key="1">
    <citation type="submission" date="2023-08" db="EMBL/GenBank/DDBJ databases">
        <title>Draft genome sequence of Algoriphagus confluentis.</title>
        <authorList>
            <person name="Takatani N."/>
            <person name="Hosokawa M."/>
            <person name="Sawabe T."/>
        </authorList>
    </citation>
    <scope>NUCLEOTIDE SEQUENCE [LARGE SCALE GENOMIC DNA]</scope>
    <source>
        <strain evidence="9 10">NBRC 111222</strain>
    </source>
</reference>
<feature type="transmembrane region" description="Helical" evidence="8">
    <location>
        <begin position="256"/>
        <end position="283"/>
    </location>
</feature>
<dbReference type="PANTHER" id="PTHR30472">
    <property type="entry name" value="FERRIC ENTEROBACTIN TRANSPORT SYSTEM PERMEASE PROTEIN"/>
    <property type="match status" value="1"/>
</dbReference>